<name>A0A5N6KTH3_9ROSI</name>
<accession>A0A5N6KTH3</accession>
<dbReference type="AlphaFoldDB" id="A0A5N6KTH3"/>
<keyword evidence="2" id="KW-1185">Reference proteome</keyword>
<reference evidence="1 2" key="1">
    <citation type="submission" date="2019-06" db="EMBL/GenBank/DDBJ databases">
        <title>A chromosomal-level reference genome of Carpinus fangiana (Coryloideae, Betulaceae).</title>
        <authorList>
            <person name="Yang X."/>
            <person name="Wang Z."/>
            <person name="Zhang L."/>
            <person name="Hao G."/>
            <person name="Liu J."/>
            <person name="Yang Y."/>
        </authorList>
    </citation>
    <scope>NUCLEOTIDE SEQUENCE [LARGE SCALE GENOMIC DNA]</scope>
    <source>
        <strain evidence="1">Cfa_2016G</strain>
        <tissue evidence="1">Leaf</tissue>
    </source>
</reference>
<evidence type="ECO:0000313" key="1">
    <source>
        <dbReference type="EMBL" id="KAB8343278.1"/>
    </source>
</evidence>
<dbReference type="Proteomes" id="UP000327013">
    <property type="component" value="Unassembled WGS sequence"/>
</dbReference>
<proteinExistence type="predicted"/>
<evidence type="ECO:0000313" key="2">
    <source>
        <dbReference type="Proteomes" id="UP000327013"/>
    </source>
</evidence>
<sequence length="159" mass="18115">MAARQILERSHRVNPFLGLRGRRQRSGRFIITFRNHVRIISNGWSRKERGSRNWLTWRINPRTPHPYTPHQPLGQLSGCMASCPNASIGSRQARIRNCMTIRGPRVYVLTALLLPRNIVSDALRLHHLFTGPCLSLSKTREIPRNVVGSPTRALAPSVR</sequence>
<dbReference type="EMBL" id="VIBQ01000012">
    <property type="protein sequence ID" value="KAB8343278.1"/>
    <property type="molecule type" value="Genomic_DNA"/>
</dbReference>
<protein>
    <submittedName>
        <fullName evidence="1">Uncharacterized protein</fullName>
    </submittedName>
</protein>
<organism evidence="1 2">
    <name type="scientific">Carpinus fangiana</name>
    <dbReference type="NCBI Taxonomy" id="176857"/>
    <lineage>
        <taxon>Eukaryota</taxon>
        <taxon>Viridiplantae</taxon>
        <taxon>Streptophyta</taxon>
        <taxon>Embryophyta</taxon>
        <taxon>Tracheophyta</taxon>
        <taxon>Spermatophyta</taxon>
        <taxon>Magnoliopsida</taxon>
        <taxon>eudicotyledons</taxon>
        <taxon>Gunneridae</taxon>
        <taxon>Pentapetalae</taxon>
        <taxon>rosids</taxon>
        <taxon>fabids</taxon>
        <taxon>Fagales</taxon>
        <taxon>Betulaceae</taxon>
        <taxon>Carpinus</taxon>
    </lineage>
</organism>
<gene>
    <name evidence="1" type="ORF">FH972_022865</name>
</gene>
<comment type="caution">
    <text evidence="1">The sequence shown here is derived from an EMBL/GenBank/DDBJ whole genome shotgun (WGS) entry which is preliminary data.</text>
</comment>